<reference evidence="6" key="1">
    <citation type="submission" date="2015-07" db="EMBL/GenBank/DDBJ databases">
        <authorList>
            <person name="Rodrigo-Torres Lidia"/>
            <person name="Arahal R.David."/>
        </authorList>
    </citation>
    <scope>NUCLEOTIDE SEQUENCE [LARGE SCALE GENOMIC DNA]</scope>
    <source>
        <strain evidence="6">CECT 5096</strain>
    </source>
</reference>
<gene>
    <name evidence="5" type="ORF">LA5096_05513</name>
</gene>
<evidence type="ECO:0000313" key="5">
    <source>
        <dbReference type="EMBL" id="CTQ78226.1"/>
    </source>
</evidence>
<dbReference type="SMART" id="SM00327">
    <property type="entry name" value="VWA"/>
    <property type="match status" value="1"/>
</dbReference>
<dbReference type="SMART" id="SM00609">
    <property type="entry name" value="VIT"/>
    <property type="match status" value="1"/>
</dbReference>
<dbReference type="STRING" id="311410.LA5095_04938"/>
<dbReference type="PANTHER" id="PTHR45737">
    <property type="entry name" value="VON WILLEBRAND FACTOR A DOMAIN-CONTAINING PROTEIN 5A"/>
    <property type="match status" value="1"/>
</dbReference>
<evidence type="ECO:0000256" key="2">
    <source>
        <dbReference type="SAM" id="SignalP"/>
    </source>
</evidence>
<evidence type="ECO:0000313" key="6">
    <source>
        <dbReference type="Proteomes" id="UP000049983"/>
    </source>
</evidence>
<dbReference type="Pfam" id="PF13768">
    <property type="entry name" value="VWA_3"/>
    <property type="match status" value="1"/>
</dbReference>
<dbReference type="PANTHER" id="PTHR45737:SF6">
    <property type="entry name" value="VON WILLEBRAND FACTOR A DOMAIN-CONTAINING PROTEIN 5A"/>
    <property type="match status" value="1"/>
</dbReference>
<keyword evidence="6" id="KW-1185">Reference proteome</keyword>
<organism evidence="5 6">
    <name type="scientific">Roseibium album</name>
    <dbReference type="NCBI Taxonomy" id="311410"/>
    <lineage>
        <taxon>Bacteria</taxon>
        <taxon>Pseudomonadati</taxon>
        <taxon>Pseudomonadota</taxon>
        <taxon>Alphaproteobacteria</taxon>
        <taxon>Hyphomicrobiales</taxon>
        <taxon>Stappiaceae</taxon>
        <taxon>Roseibium</taxon>
    </lineage>
</organism>
<dbReference type="PROSITE" id="PS51468">
    <property type="entry name" value="VIT"/>
    <property type="match status" value="1"/>
</dbReference>
<dbReference type="Pfam" id="PF08487">
    <property type="entry name" value="VIT"/>
    <property type="match status" value="1"/>
</dbReference>
<dbReference type="GeneID" id="97672759"/>
<feature type="domain" description="VWFA" evidence="3">
    <location>
        <begin position="344"/>
        <end position="522"/>
    </location>
</feature>
<protein>
    <submittedName>
        <fullName evidence="5">Marine proteobacterial sortase target protein</fullName>
    </submittedName>
</protein>
<dbReference type="SUPFAM" id="SSF53300">
    <property type="entry name" value="vWA-like"/>
    <property type="match status" value="1"/>
</dbReference>
<dbReference type="Proteomes" id="UP000049983">
    <property type="component" value="Unassembled WGS sequence"/>
</dbReference>
<dbReference type="InterPro" id="IPR002035">
    <property type="entry name" value="VWF_A"/>
</dbReference>
<feature type="signal peptide" evidence="2">
    <location>
        <begin position="1"/>
        <end position="25"/>
    </location>
</feature>
<dbReference type="OrthoDB" id="9784383at2"/>
<dbReference type="AlphaFoldDB" id="A0A0M7AV02"/>
<dbReference type="PROSITE" id="PS50234">
    <property type="entry name" value="VWFA"/>
    <property type="match status" value="1"/>
</dbReference>
<dbReference type="Gene3D" id="3.40.50.410">
    <property type="entry name" value="von Willebrand factor, type A domain"/>
    <property type="match status" value="1"/>
</dbReference>
<proteinExistence type="predicted"/>
<evidence type="ECO:0000259" key="3">
    <source>
        <dbReference type="PROSITE" id="PS50234"/>
    </source>
</evidence>
<evidence type="ECO:0000256" key="1">
    <source>
        <dbReference type="SAM" id="MobiDB-lite"/>
    </source>
</evidence>
<feature type="chain" id="PRO_5009788151" evidence="2">
    <location>
        <begin position="26"/>
        <end position="755"/>
    </location>
</feature>
<feature type="domain" description="VIT" evidence="4">
    <location>
        <begin position="34"/>
        <end position="162"/>
    </location>
</feature>
<dbReference type="InterPro" id="IPR013694">
    <property type="entry name" value="VIT"/>
</dbReference>
<name>A0A0M7AV02_9HYPH</name>
<dbReference type="RefSeq" id="WP_055119913.1">
    <property type="nucleotide sequence ID" value="NZ_CXWA01000009.1"/>
</dbReference>
<evidence type="ECO:0000259" key="4">
    <source>
        <dbReference type="PROSITE" id="PS51468"/>
    </source>
</evidence>
<dbReference type="EMBL" id="CXWC01000015">
    <property type="protein sequence ID" value="CTQ78226.1"/>
    <property type="molecule type" value="Genomic_DNA"/>
</dbReference>
<sequence length="755" mass="82537">MTFLTTFAARFTTVFVISTALPAQATLPTPDEMSGVVLAQHGGREFQLPLLKSDYKIEIDGDIAHVELTQTFLNSSSHPVNATYLFPMNQKAAIHAMRVDLDGETLIARIKEKDKAEAAYEKAKAEGKGAALLTQHRPNMFTQDVANLMPGRPVKITIEYVQNVPKVDGAYELVVPMVVGPRYERPGRTSPAKLVSYTKDGEMESLASGDTSVAEAAPRTDSVSGWSIDKLPAYPPVIGQNAPKTIDPDRVALDLTLNSPIPISHLESDTHAVTVVGDGSQKSVRFTSGREIDNRDFVLRYELNSEKEIASGLTSHFDAERGGYLSLLIEPPKIPPEAMIGKRELVFVLDTSGSMRDQPMNASKAFMTTAIRSLRPDDHFRIISFSSSASHFSNNSTKATDWNKRLAISHVSSLRAGGGTELNHALNAAFDTRQPSNTTRIVVFLTDGYIGDEKNVIQTISDRIGNARIYSFGVGNSVNRFLLDAMAREGRGYARYVPVDGNYREIAADFAAKLKTPLLTDISVDWNGLVVSEPTPAKIPDLFEGGTVRVLARYRQGRKHRIYVNGIVNGHKASLPLDVDLDADESFATARAAQSEKTVPLIWAREQIFDKNRAYTIGGSSNESLKRQITQLGLTYSLQSRFTSFVAVSEKTVNNVPASAQSRSVPLPQASGVPKSAYPSLNLSGSSAPEPEGMFGLMLVVLALAARFRRSIAKALGRPLSTLKRSHRRSMTAGSTRTDTALPRSVRRDGWWLET</sequence>
<feature type="region of interest" description="Disordered" evidence="1">
    <location>
        <begin position="657"/>
        <end position="678"/>
    </location>
</feature>
<dbReference type="InterPro" id="IPR036465">
    <property type="entry name" value="vWFA_dom_sf"/>
</dbReference>
<accession>A0A0M7AV02</accession>
<keyword evidence="2" id="KW-0732">Signal</keyword>